<dbReference type="Pfam" id="PF02566">
    <property type="entry name" value="OsmC"/>
    <property type="match status" value="1"/>
</dbReference>
<dbReference type="Proteomes" id="UP000660454">
    <property type="component" value="Unassembled WGS sequence"/>
</dbReference>
<proteinExistence type="inferred from homology"/>
<dbReference type="PANTHER" id="PTHR33797:SF2">
    <property type="entry name" value="ORGANIC HYDROPEROXIDE RESISTANCE PROTEIN-LIKE"/>
    <property type="match status" value="1"/>
</dbReference>
<accession>A0ABQ4GDF6</accession>
<reference evidence="2 3" key="1">
    <citation type="submission" date="2021-01" db="EMBL/GenBank/DDBJ databases">
        <title>Whole genome shotgun sequence of Microbispora siamensis NBRC 104113.</title>
        <authorList>
            <person name="Komaki H."/>
            <person name="Tamura T."/>
        </authorList>
    </citation>
    <scope>NUCLEOTIDE SEQUENCE [LARGE SCALE GENOMIC DNA]</scope>
    <source>
        <strain evidence="2 3">NBRC 104113</strain>
    </source>
</reference>
<dbReference type="EMBL" id="BOOF01000001">
    <property type="protein sequence ID" value="GIH59463.1"/>
    <property type="molecule type" value="Genomic_DNA"/>
</dbReference>
<sequence length="108" mass="11218">MQKELGGNGDGTNPEQLFAAGYAACFATSLKLVAGRKNLDASDASVTAEVGLSPNGKGGYQLDAVLRVRPPAGLSSAEAHDLVETAHQVCPYSNATRGTMRVDLIVEQ</sequence>
<dbReference type="InterPro" id="IPR036102">
    <property type="entry name" value="OsmC/Ohrsf"/>
</dbReference>
<dbReference type="InterPro" id="IPR019953">
    <property type="entry name" value="OHR"/>
</dbReference>
<dbReference type="InterPro" id="IPR003718">
    <property type="entry name" value="OsmC/Ohr_fam"/>
</dbReference>
<dbReference type="PANTHER" id="PTHR33797">
    <property type="entry name" value="ORGANIC HYDROPEROXIDE RESISTANCE PROTEIN-LIKE"/>
    <property type="match status" value="1"/>
</dbReference>
<dbReference type="SUPFAM" id="SSF82784">
    <property type="entry name" value="OsmC-like"/>
    <property type="match status" value="1"/>
</dbReference>
<evidence type="ECO:0000313" key="2">
    <source>
        <dbReference type="EMBL" id="GIH59463.1"/>
    </source>
</evidence>
<evidence type="ECO:0000256" key="1">
    <source>
        <dbReference type="ARBA" id="ARBA00007378"/>
    </source>
</evidence>
<comment type="caution">
    <text evidence="2">The sequence shown here is derived from an EMBL/GenBank/DDBJ whole genome shotgun (WGS) entry which is preliminary data.</text>
</comment>
<gene>
    <name evidence="2" type="ORF">Msi02_02800</name>
</gene>
<name>A0ABQ4GDF6_9ACTN</name>
<organism evidence="2 3">
    <name type="scientific">Microbispora siamensis</name>
    <dbReference type="NCBI Taxonomy" id="564413"/>
    <lineage>
        <taxon>Bacteria</taxon>
        <taxon>Bacillati</taxon>
        <taxon>Actinomycetota</taxon>
        <taxon>Actinomycetes</taxon>
        <taxon>Streptosporangiales</taxon>
        <taxon>Streptosporangiaceae</taxon>
        <taxon>Microbispora</taxon>
    </lineage>
</organism>
<evidence type="ECO:0000313" key="3">
    <source>
        <dbReference type="Proteomes" id="UP000660454"/>
    </source>
</evidence>
<dbReference type="InterPro" id="IPR015946">
    <property type="entry name" value="KH_dom-like_a/b"/>
</dbReference>
<comment type="similarity">
    <text evidence="1">Belongs to the OsmC/Ohr family.</text>
</comment>
<keyword evidence="3" id="KW-1185">Reference proteome</keyword>
<protein>
    <submittedName>
        <fullName evidence="2">Organic hydroperoxide resistance protein</fullName>
    </submittedName>
</protein>
<dbReference type="Gene3D" id="3.30.300.20">
    <property type="match status" value="1"/>
</dbReference>
<dbReference type="NCBIfam" id="TIGR03561">
    <property type="entry name" value="organ_hyd_perox"/>
    <property type="match status" value="1"/>
</dbReference>